<reference evidence="3" key="1">
    <citation type="submission" date="2017-06" db="EMBL/GenBank/DDBJ databases">
        <authorList>
            <person name="Varghese N."/>
            <person name="Submissions S."/>
        </authorList>
    </citation>
    <scope>NUCLEOTIDE SEQUENCE [LARGE SCALE GENOMIC DNA]</scope>
    <source>
        <strain evidence="3">DSM 28041</strain>
    </source>
</reference>
<dbReference type="GO" id="GO:0016020">
    <property type="term" value="C:membrane"/>
    <property type="evidence" value="ECO:0007669"/>
    <property type="project" value="InterPro"/>
</dbReference>
<evidence type="ECO:0000313" key="3">
    <source>
        <dbReference type="Proteomes" id="UP000198310"/>
    </source>
</evidence>
<feature type="transmembrane region" description="Helical" evidence="1">
    <location>
        <begin position="85"/>
        <end position="106"/>
    </location>
</feature>
<sequence length="135" mass="14603">MPSVSFPLSRPPRRLTQYAFLRGCRGRAQFAATVLPVAGMLAAYPVLASGEIMQLVLAAGLIVICTTVLALLAVPRFHDVGLSGWYTLLLLIPGLNILVLGALLIWPGRPSGRWQQEVKKVAYPLHSTQQVQSAT</sequence>
<dbReference type="EMBL" id="FZNS01000005">
    <property type="protein sequence ID" value="SNR71987.1"/>
    <property type="molecule type" value="Genomic_DNA"/>
</dbReference>
<protein>
    <submittedName>
        <fullName evidence="2">Uncharacterized membrane protein YhaH, DUF805 family</fullName>
    </submittedName>
</protein>
<evidence type="ECO:0000313" key="2">
    <source>
        <dbReference type="EMBL" id="SNR71987.1"/>
    </source>
</evidence>
<keyword evidence="1" id="KW-0472">Membrane</keyword>
<dbReference type="RefSeq" id="WP_089333131.1">
    <property type="nucleotide sequence ID" value="NZ_FZNS01000005.1"/>
</dbReference>
<organism evidence="2 3">
    <name type="scientific">Hymenobacter mucosus</name>
    <dbReference type="NCBI Taxonomy" id="1411120"/>
    <lineage>
        <taxon>Bacteria</taxon>
        <taxon>Pseudomonadati</taxon>
        <taxon>Bacteroidota</taxon>
        <taxon>Cytophagia</taxon>
        <taxon>Cytophagales</taxon>
        <taxon>Hymenobacteraceae</taxon>
        <taxon>Hymenobacter</taxon>
    </lineage>
</organism>
<keyword evidence="3" id="KW-1185">Reference proteome</keyword>
<dbReference type="Pfam" id="PF05656">
    <property type="entry name" value="DUF805"/>
    <property type="match status" value="1"/>
</dbReference>
<dbReference type="InterPro" id="IPR008523">
    <property type="entry name" value="DUF805"/>
</dbReference>
<accession>A0A238YLI0</accession>
<feature type="transmembrane region" description="Helical" evidence="1">
    <location>
        <begin position="28"/>
        <end position="48"/>
    </location>
</feature>
<proteinExistence type="predicted"/>
<dbReference type="AlphaFoldDB" id="A0A238YLI0"/>
<evidence type="ECO:0000256" key="1">
    <source>
        <dbReference type="SAM" id="Phobius"/>
    </source>
</evidence>
<dbReference type="Proteomes" id="UP000198310">
    <property type="component" value="Unassembled WGS sequence"/>
</dbReference>
<gene>
    <name evidence="2" type="ORF">SAMN06269173_105353</name>
</gene>
<feature type="transmembrane region" description="Helical" evidence="1">
    <location>
        <begin position="55"/>
        <end position="73"/>
    </location>
</feature>
<keyword evidence="1" id="KW-0812">Transmembrane</keyword>
<keyword evidence="1" id="KW-1133">Transmembrane helix</keyword>
<name>A0A238YLI0_9BACT</name>